<gene>
    <name evidence="1" type="ORF">DL546_007903</name>
</gene>
<dbReference type="Proteomes" id="UP000275385">
    <property type="component" value="Unassembled WGS sequence"/>
</dbReference>
<comment type="caution">
    <text evidence="1">The sequence shown here is derived from an EMBL/GenBank/DDBJ whole genome shotgun (WGS) entry which is preliminary data.</text>
</comment>
<evidence type="ECO:0000313" key="1">
    <source>
        <dbReference type="EMBL" id="RKU48049.1"/>
    </source>
</evidence>
<reference evidence="1 2" key="1">
    <citation type="submission" date="2018-08" db="EMBL/GenBank/DDBJ databases">
        <title>Draft genome of the lignicolous fungus Coniochaeta pulveracea.</title>
        <authorList>
            <person name="Borstlap C.J."/>
            <person name="De Witt R.N."/>
            <person name="Botha A."/>
            <person name="Volschenk H."/>
        </authorList>
    </citation>
    <scope>NUCLEOTIDE SEQUENCE [LARGE SCALE GENOMIC DNA]</scope>
    <source>
        <strain evidence="1 2">CAB683</strain>
    </source>
</reference>
<dbReference type="AlphaFoldDB" id="A0A420YJH8"/>
<evidence type="ECO:0000313" key="2">
    <source>
        <dbReference type="Proteomes" id="UP000275385"/>
    </source>
</evidence>
<accession>A0A420YJH8</accession>
<dbReference type="EMBL" id="QVQW01000006">
    <property type="protein sequence ID" value="RKU48049.1"/>
    <property type="molecule type" value="Genomic_DNA"/>
</dbReference>
<protein>
    <submittedName>
        <fullName evidence="1">Uncharacterized protein</fullName>
    </submittedName>
</protein>
<sequence>MHKELLTTASRFCMGLRHLRIYSVSASCKLRTARVDAVACRVPSRGREQWCVLQTVEVVYDDMRGSTWFTMTFSSNATTRTWETWNSWVGAAAHPALQLQLDNTLVY</sequence>
<name>A0A420YJH8_9PEZI</name>
<keyword evidence="2" id="KW-1185">Reference proteome</keyword>
<proteinExistence type="predicted"/>
<organism evidence="1 2">
    <name type="scientific">Coniochaeta pulveracea</name>
    <dbReference type="NCBI Taxonomy" id="177199"/>
    <lineage>
        <taxon>Eukaryota</taxon>
        <taxon>Fungi</taxon>
        <taxon>Dikarya</taxon>
        <taxon>Ascomycota</taxon>
        <taxon>Pezizomycotina</taxon>
        <taxon>Sordariomycetes</taxon>
        <taxon>Sordariomycetidae</taxon>
        <taxon>Coniochaetales</taxon>
        <taxon>Coniochaetaceae</taxon>
        <taxon>Coniochaeta</taxon>
    </lineage>
</organism>